<dbReference type="InterPro" id="IPR014284">
    <property type="entry name" value="RNA_pol_sigma-70_dom"/>
</dbReference>
<evidence type="ECO:0000256" key="2">
    <source>
        <dbReference type="ARBA" id="ARBA00023015"/>
    </source>
</evidence>
<keyword evidence="5" id="KW-0804">Transcription</keyword>
<sequence>MDTVHNLVRKSQQGDASAFESLVTMYQGRIYGLSYHLTGNHDDAQDLAQEAFIRAHSALGRFRGDADFGTWLHRITVNTWINLQRSRKKHNFVSLDEPYEMEDGQVQRETAAASDNPEALYEEKEFRQLVRHALSELTEEHRAVLVLRDVHGYSYDEVARILDCTLGTVKSRINRARLVMKEKLTFLAKRSGYAIPFAIDRQGGDNDGLPASKNARP</sequence>
<evidence type="ECO:0000256" key="4">
    <source>
        <dbReference type="ARBA" id="ARBA00023125"/>
    </source>
</evidence>
<organism evidence="8 9">
    <name type="scientific">Heliomicrobium undosum</name>
    <dbReference type="NCBI Taxonomy" id="121734"/>
    <lineage>
        <taxon>Bacteria</taxon>
        <taxon>Bacillati</taxon>
        <taxon>Bacillota</taxon>
        <taxon>Clostridia</taxon>
        <taxon>Eubacteriales</taxon>
        <taxon>Heliobacteriaceae</taxon>
        <taxon>Heliomicrobium</taxon>
    </lineage>
</organism>
<dbReference type="InterPro" id="IPR013324">
    <property type="entry name" value="RNA_pol_sigma_r3/r4-like"/>
</dbReference>
<dbReference type="PANTHER" id="PTHR43133:SF8">
    <property type="entry name" value="RNA POLYMERASE SIGMA FACTOR HI_1459-RELATED"/>
    <property type="match status" value="1"/>
</dbReference>
<dbReference type="Proteomes" id="UP000463470">
    <property type="component" value="Unassembled WGS sequence"/>
</dbReference>
<dbReference type="EMBL" id="WXEY01000005">
    <property type="protein sequence ID" value="MZP29530.1"/>
    <property type="molecule type" value="Genomic_DNA"/>
</dbReference>
<dbReference type="InterPro" id="IPR013249">
    <property type="entry name" value="RNA_pol_sigma70_r4_t2"/>
</dbReference>
<keyword evidence="3" id="KW-0731">Sigma factor</keyword>
<dbReference type="AlphaFoldDB" id="A0A845L4G7"/>
<dbReference type="GO" id="GO:0003677">
    <property type="term" value="F:DNA binding"/>
    <property type="evidence" value="ECO:0007669"/>
    <property type="project" value="UniProtKB-KW"/>
</dbReference>
<dbReference type="InterPro" id="IPR039425">
    <property type="entry name" value="RNA_pol_sigma-70-like"/>
</dbReference>
<evidence type="ECO:0000256" key="3">
    <source>
        <dbReference type="ARBA" id="ARBA00023082"/>
    </source>
</evidence>
<evidence type="ECO:0000259" key="7">
    <source>
        <dbReference type="Pfam" id="PF08281"/>
    </source>
</evidence>
<dbReference type="Gene3D" id="1.10.10.10">
    <property type="entry name" value="Winged helix-like DNA-binding domain superfamily/Winged helix DNA-binding domain"/>
    <property type="match status" value="1"/>
</dbReference>
<dbReference type="SUPFAM" id="SSF88659">
    <property type="entry name" value="Sigma3 and sigma4 domains of RNA polymerase sigma factors"/>
    <property type="match status" value="1"/>
</dbReference>
<gene>
    <name evidence="8" type="ORF">GTO91_07395</name>
</gene>
<dbReference type="CDD" id="cd06171">
    <property type="entry name" value="Sigma70_r4"/>
    <property type="match status" value="1"/>
</dbReference>
<feature type="domain" description="RNA polymerase sigma factor 70 region 4 type 2" evidence="7">
    <location>
        <begin position="128"/>
        <end position="177"/>
    </location>
</feature>
<dbReference type="GO" id="GO:0016987">
    <property type="term" value="F:sigma factor activity"/>
    <property type="evidence" value="ECO:0007669"/>
    <property type="project" value="UniProtKB-KW"/>
</dbReference>
<comment type="caution">
    <text evidence="8">The sequence shown here is derived from an EMBL/GenBank/DDBJ whole genome shotgun (WGS) entry which is preliminary data.</text>
</comment>
<feature type="domain" description="RNA polymerase sigma-70 region 2" evidence="6">
    <location>
        <begin position="22"/>
        <end position="89"/>
    </location>
</feature>
<dbReference type="Gene3D" id="1.10.1740.10">
    <property type="match status" value="1"/>
</dbReference>
<comment type="similarity">
    <text evidence="1">Belongs to the sigma-70 factor family. ECF subfamily.</text>
</comment>
<dbReference type="NCBIfam" id="TIGR02937">
    <property type="entry name" value="sigma70-ECF"/>
    <property type="match status" value="1"/>
</dbReference>
<dbReference type="Pfam" id="PF04542">
    <property type="entry name" value="Sigma70_r2"/>
    <property type="match status" value="1"/>
</dbReference>
<name>A0A845L4G7_9FIRM</name>
<keyword evidence="2" id="KW-0805">Transcription regulation</keyword>
<dbReference type="InterPro" id="IPR013325">
    <property type="entry name" value="RNA_pol_sigma_r2"/>
</dbReference>
<proteinExistence type="inferred from homology"/>
<dbReference type="InterPro" id="IPR036388">
    <property type="entry name" value="WH-like_DNA-bd_sf"/>
</dbReference>
<dbReference type="PANTHER" id="PTHR43133">
    <property type="entry name" value="RNA POLYMERASE ECF-TYPE SIGMA FACTO"/>
    <property type="match status" value="1"/>
</dbReference>
<dbReference type="OrthoDB" id="9784984at2"/>
<reference evidence="8 9" key="1">
    <citation type="submission" date="2020-01" db="EMBL/GenBank/DDBJ databases">
        <title>Whole-genome sequence of Heliobacterium undosum DSM 13378.</title>
        <authorList>
            <person name="Kyndt J.A."/>
            <person name="Meyer T.E."/>
        </authorList>
    </citation>
    <scope>NUCLEOTIDE SEQUENCE [LARGE SCALE GENOMIC DNA]</scope>
    <source>
        <strain evidence="8 9">DSM 13378</strain>
    </source>
</reference>
<evidence type="ECO:0000313" key="8">
    <source>
        <dbReference type="EMBL" id="MZP29530.1"/>
    </source>
</evidence>
<dbReference type="GO" id="GO:0006352">
    <property type="term" value="P:DNA-templated transcription initiation"/>
    <property type="evidence" value="ECO:0007669"/>
    <property type="project" value="InterPro"/>
</dbReference>
<accession>A0A845L4G7</accession>
<evidence type="ECO:0000313" key="9">
    <source>
        <dbReference type="Proteomes" id="UP000463470"/>
    </source>
</evidence>
<evidence type="ECO:0000256" key="1">
    <source>
        <dbReference type="ARBA" id="ARBA00010641"/>
    </source>
</evidence>
<evidence type="ECO:0000259" key="6">
    <source>
        <dbReference type="Pfam" id="PF04542"/>
    </source>
</evidence>
<dbReference type="InterPro" id="IPR007627">
    <property type="entry name" value="RNA_pol_sigma70_r2"/>
</dbReference>
<keyword evidence="9" id="KW-1185">Reference proteome</keyword>
<dbReference type="SUPFAM" id="SSF88946">
    <property type="entry name" value="Sigma2 domain of RNA polymerase sigma factors"/>
    <property type="match status" value="1"/>
</dbReference>
<dbReference type="Pfam" id="PF08281">
    <property type="entry name" value="Sigma70_r4_2"/>
    <property type="match status" value="1"/>
</dbReference>
<dbReference type="RefSeq" id="WP_161257140.1">
    <property type="nucleotide sequence ID" value="NZ_WXEY01000005.1"/>
</dbReference>
<evidence type="ECO:0000256" key="5">
    <source>
        <dbReference type="ARBA" id="ARBA00023163"/>
    </source>
</evidence>
<keyword evidence="4" id="KW-0238">DNA-binding</keyword>
<protein>
    <submittedName>
        <fullName evidence="8">Sigma-70 family RNA polymerase sigma factor</fullName>
    </submittedName>
</protein>